<dbReference type="EMBL" id="AP021875">
    <property type="protein sequence ID" value="BBO75479.1"/>
    <property type="molecule type" value="Genomic_DNA"/>
</dbReference>
<feature type="domain" description="PPM-type phosphatase" evidence="4">
    <location>
        <begin position="338"/>
        <end position="555"/>
    </location>
</feature>
<dbReference type="Pfam" id="PF07228">
    <property type="entry name" value="SpoIIE"/>
    <property type="match status" value="1"/>
</dbReference>
<keyword evidence="2" id="KW-0812">Transmembrane</keyword>
<dbReference type="Gene3D" id="3.60.40.10">
    <property type="entry name" value="PPM-type phosphatase domain"/>
    <property type="match status" value="1"/>
</dbReference>
<reference evidence="5 6" key="1">
    <citation type="submission" date="2019-11" db="EMBL/GenBank/DDBJ databases">
        <title>Comparative genomics of hydrocarbon-degrading Desulfosarcina strains.</title>
        <authorList>
            <person name="Watanabe M."/>
            <person name="Kojima H."/>
            <person name="Fukui M."/>
        </authorList>
    </citation>
    <scope>NUCLEOTIDE SEQUENCE [LARGE SCALE GENOMIC DNA]</scope>
    <source>
        <strain evidence="5 6">PP31</strain>
    </source>
</reference>
<evidence type="ECO:0000256" key="2">
    <source>
        <dbReference type="SAM" id="Phobius"/>
    </source>
</evidence>
<evidence type="ECO:0000256" key="1">
    <source>
        <dbReference type="ARBA" id="ARBA00022801"/>
    </source>
</evidence>
<dbReference type="Proteomes" id="UP000427769">
    <property type="component" value="Chromosome"/>
</dbReference>
<protein>
    <recommendedName>
        <fullName evidence="7">PPM-type phosphatase domain-containing protein</fullName>
    </recommendedName>
</protein>
<dbReference type="Pfam" id="PF13581">
    <property type="entry name" value="HATPase_c_2"/>
    <property type="match status" value="1"/>
</dbReference>
<dbReference type="Gene3D" id="3.40.190.10">
    <property type="entry name" value="Periplasmic binding protein-like II"/>
    <property type="match status" value="2"/>
</dbReference>
<dbReference type="CDD" id="cd16936">
    <property type="entry name" value="HATPase_RsbW-like"/>
    <property type="match status" value="1"/>
</dbReference>
<dbReference type="KEGG" id="dwd:DSCW_28960"/>
<dbReference type="Pfam" id="PF00497">
    <property type="entry name" value="SBP_bac_3"/>
    <property type="match status" value="1"/>
</dbReference>
<feature type="domain" description="Solute-binding protein family 3/N-terminal" evidence="3">
    <location>
        <begin position="37"/>
        <end position="260"/>
    </location>
</feature>
<dbReference type="InterPro" id="IPR001932">
    <property type="entry name" value="PPM-type_phosphatase-like_dom"/>
</dbReference>
<accession>A0A5K7Z5I3</accession>
<dbReference type="PANTHER" id="PTHR43156">
    <property type="entry name" value="STAGE II SPORULATION PROTEIN E-RELATED"/>
    <property type="match status" value="1"/>
</dbReference>
<name>A0A5K7Z5I3_9BACT</name>
<dbReference type="PANTHER" id="PTHR43156:SF2">
    <property type="entry name" value="STAGE II SPORULATION PROTEIN E"/>
    <property type="match status" value="1"/>
</dbReference>
<dbReference type="SMART" id="SM00331">
    <property type="entry name" value="PP2C_SIG"/>
    <property type="match status" value="1"/>
</dbReference>
<dbReference type="SUPFAM" id="SSF53850">
    <property type="entry name" value="Periplasmic binding protein-like II"/>
    <property type="match status" value="1"/>
</dbReference>
<dbReference type="InterPro" id="IPR036457">
    <property type="entry name" value="PPM-type-like_dom_sf"/>
</dbReference>
<dbReference type="AlphaFoldDB" id="A0A5K7Z5I3"/>
<dbReference type="InterPro" id="IPR003594">
    <property type="entry name" value="HATPase_dom"/>
</dbReference>
<dbReference type="SUPFAM" id="SSF55874">
    <property type="entry name" value="ATPase domain of HSP90 chaperone/DNA topoisomerase II/histidine kinase"/>
    <property type="match status" value="1"/>
</dbReference>
<sequence>MNDAPPYDLVKNRICPIFLLIVFWLHWGATASVADGPVVVGFNENPPLIFTDTDGQVKGIAFDLLNDIADEEGWQIRYLPGSYSECIRRLEEGTVDLFPGMAVAKEHENRFILGQEAIVADWGQLYTASDAVLSDILDFQDKAVAVVGSDIYFQAFATILEKFEIRSRFVQVDSYGEVLSLVHHKEVAAGIVSHLYGAYYEKRFRVRRSPVSFRHTELRFAVSKNQNRKILSTLDSHLKKLKENPNSIFYSSLDRWTQGVRKVTLPLWLRPLWVLSAIAVIMGLIILGNIFLRRQVKLQTEALKVTIAEKEKIESELAVAREIQLQLVPGDFPAFSNRKEFDIYASLEPAREVGGDFYDCFFIDGNHLCLVIGDVSGKGMPAALFMAMAKTMIKSGARLLAEPEYILADVNREIARNNPSLTFVTVFLGVLNLNSGELTYSCAGHNPPLFIGRKGNSVLLSDAQCPAIGFDDTFQYRQAAVKMQHGESLLLYTDGVTEAQDSQDHLFSQEALMNTVSLTAGLTPKERVIAIISRIREFTGERPLDDDLTLLSLTYFSPHHMGYTGKRIILRNDIHEMGRIVEAISRVAESASCPRVAVHDVTLAIEEVFSNIVFYGFGDDLDHNITLELLVENNTLILILQDGGIPFNPLNVQVGREKPLEERDKGGMGIMLAKNLMDRMDYRRDQGKNILRLEKRFR</sequence>
<organism evidence="5 6">
    <name type="scientific">Desulfosarcina widdelii</name>
    <dbReference type="NCBI Taxonomy" id="947919"/>
    <lineage>
        <taxon>Bacteria</taxon>
        <taxon>Pseudomonadati</taxon>
        <taxon>Thermodesulfobacteriota</taxon>
        <taxon>Desulfobacteria</taxon>
        <taxon>Desulfobacterales</taxon>
        <taxon>Desulfosarcinaceae</taxon>
        <taxon>Desulfosarcina</taxon>
    </lineage>
</organism>
<dbReference type="InterPro" id="IPR001638">
    <property type="entry name" value="Solute-binding_3/MltF_N"/>
</dbReference>
<keyword evidence="1" id="KW-0378">Hydrolase</keyword>
<dbReference type="SUPFAM" id="SSF81606">
    <property type="entry name" value="PP2C-like"/>
    <property type="match status" value="1"/>
</dbReference>
<keyword evidence="2" id="KW-1133">Transmembrane helix</keyword>
<dbReference type="InterPro" id="IPR036890">
    <property type="entry name" value="HATPase_C_sf"/>
</dbReference>
<evidence type="ECO:0000313" key="5">
    <source>
        <dbReference type="EMBL" id="BBO75479.1"/>
    </source>
</evidence>
<keyword evidence="2" id="KW-0472">Membrane</keyword>
<evidence type="ECO:0000259" key="4">
    <source>
        <dbReference type="SMART" id="SM00331"/>
    </source>
</evidence>
<keyword evidence="6" id="KW-1185">Reference proteome</keyword>
<dbReference type="InterPro" id="IPR052016">
    <property type="entry name" value="Bact_Sigma-Reg"/>
</dbReference>
<proteinExistence type="predicted"/>
<evidence type="ECO:0000313" key="6">
    <source>
        <dbReference type="Proteomes" id="UP000427769"/>
    </source>
</evidence>
<dbReference type="Gene3D" id="3.30.565.10">
    <property type="entry name" value="Histidine kinase-like ATPase, C-terminal domain"/>
    <property type="match status" value="1"/>
</dbReference>
<dbReference type="GO" id="GO:0016791">
    <property type="term" value="F:phosphatase activity"/>
    <property type="evidence" value="ECO:0007669"/>
    <property type="project" value="TreeGrafter"/>
</dbReference>
<dbReference type="SMART" id="SM00062">
    <property type="entry name" value="PBPb"/>
    <property type="match status" value="1"/>
</dbReference>
<evidence type="ECO:0000259" key="3">
    <source>
        <dbReference type="SMART" id="SM00062"/>
    </source>
</evidence>
<gene>
    <name evidence="5" type="ORF">DSCW_28960</name>
</gene>
<feature type="transmembrane region" description="Helical" evidence="2">
    <location>
        <begin position="272"/>
        <end position="292"/>
    </location>
</feature>
<evidence type="ECO:0008006" key="7">
    <source>
        <dbReference type="Google" id="ProtNLM"/>
    </source>
</evidence>